<organism evidence="14">
    <name type="scientific">Rodentolepis nana</name>
    <name type="common">Dwarf tapeworm</name>
    <name type="synonym">Hymenolepis nana</name>
    <dbReference type="NCBI Taxonomy" id="102285"/>
    <lineage>
        <taxon>Eukaryota</taxon>
        <taxon>Metazoa</taxon>
        <taxon>Spiralia</taxon>
        <taxon>Lophotrochozoa</taxon>
        <taxon>Platyhelminthes</taxon>
        <taxon>Cestoda</taxon>
        <taxon>Eucestoda</taxon>
        <taxon>Cyclophyllidea</taxon>
        <taxon>Hymenolepididae</taxon>
        <taxon>Rodentolepis</taxon>
    </lineage>
</organism>
<dbReference type="Pfam" id="PF01105">
    <property type="entry name" value="EMP24_GP25L"/>
    <property type="match status" value="1"/>
</dbReference>
<evidence type="ECO:0000259" key="11">
    <source>
        <dbReference type="PROSITE" id="PS50866"/>
    </source>
</evidence>
<feature type="domain" description="GOLD" evidence="11">
    <location>
        <begin position="32"/>
        <end position="110"/>
    </location>
</feature>
<dbReference type="Proteomes" id="UP000278807">
    <property type="component" value="Unassembled WGS sequence"/>
</dbReference>
<name>A0A0R3T319_RODNA</name>
<evidence type="ECO:0000313" key="14">
    <source>
        <dbReference type="WBParaSite" id="HNAJ_0000137501-mRNA-1"/>
    </source>
</evidence>
<reference evidence="12 13" key="2">
    <citation type="submission" date="2018-11" db="EMBL/GenBank/DDBJ databases">
        <authorList>
            <consortium name="Pathogen Informatics"/>
        </authorList>
    </citation>
    <scope>NUCLEOTIDE SEQUENCE [LARGE SCALE GENOMIC DNA]</scope>
</reference>
<evidence type="ECO:0000256" key="8">
    <source>
        <dbReference type="RuleBase" id="RU003827"/>
    </source>
</evidence>
<keyword evidence="13" id="KW-1185">Reference proteome</keyword>
<keyword evidence="4 10" id="KW-0732">Signal</keyword>
<dbReference type="STRING" id="102285.A0A0R3T319"/>
<evidence type="ECO:0000256" key="5">
    <source>
        <dbReference type="ARBA" id="ARBA00022989"/>
    </source>
</evidence>
<protein>
    <submittedName>
        <fullName evidence="14">GOLD domain-containing protein</fullName>
    </submittedName>
</protein>
<dbReference type="SUPFAM" id="SSF101576">
    <property type="entry name" value="Supernatant protein factor (SPF), C-terminal domain"/>
    <property type="match status" value="1"/>
</dbReference>
<evidence type="ECO:0000256" key="9">
    <source>
        <dbReference type="SAM" id="Phobius"/>
    </source>
</evidence>
<dbReference type="InterPro" id="IPR015720">
    <property type="entry name" value="Emp24-like"/>
</dbReference>
<evidence type="ECO:0000256" key="4">
    <source>
        <dbReference type="ARBA" id="ARBA00022729"/>
    </source>
</evidence>
<comment type="similarity">
    <text evidence="2 8">Belongs to the EMP24/GP25L family.</text>
</comment>
<dbReference type="GO" id="GO:0016020">
    <property type="term" value="C:membrane"/>
    <property type="evidence" value="ECO:0007669"/>
    <property type="project" value="UniProtKB-SubCell"/>
</dbReference>
<evidence type="ECO:0000256" key="6">
    <source>
        <dbReference type="ARBA" id="ARBA00023136"/>
    </source>
</evidence>
<feature type="chain" id="PRO_5043131606" evidence="10">
    <location>
        <begin position="21"/>
        <end position="215"/>
    </location>
</feature>
<evidence type="ECO:0000256" key="3">
    <source>
        <dbReference type="ARBA" id="ARBA00022692"/>
    </source>
</evidence>
<evidence type="ECO:0000256" key="7">
    <source>
        <dbReference type="ARBA" id="ARBA00037847"/>
    </source>
</evidence>
<sequence>MLRSFVSLVAIFFLFNFAESSRYTFELPDGEHRCFYALLEEGERSTIEFQVIAGGNFDVDVIVHDPFKNLIKQLVREQYDYFEHTARLCFGNEFSSVTHKVVYVNWEMESQKSQLIGEKPDSPPTMMDTMIYSIHENLRNAAAAQTKVRLQEATSRSFIEALNDRVTWGSITHAAIIVIVAVGQVYLLRSLFNTPSHASVGVAINRNRVMPTVGY</sequence>
<proteinExistence type="inferred from homology"/>
<evidence type="ECO:0000256" key="1">
    <source>
        <dbReference type="ARBA" id="ARBA00004479"/>
    </source>
</evidence>
<dbReference type="GO" id="GO:0012505">
    <property type="term" value="C:endomembrane system"/>
    <property type="evidence" value="ECO:0007669"/>
    <property type="project" value="UniProtKB-SubCell"/>
</dbReference>
<feature type="signal peptide" evidence="10">
    <location>
        <begin position="1"/>
        <end position="20"/>
    </location>
</feature>
<evidence type="ECO:0000256" key="2">
    <source>
        <dbReference type="ARBA" id="ARBA00007104"/>
    </source>
</evidence>
<dbReference type="WBParaSite" id="HNAJ_0000137501-mRNA-1">
    <property type="protein sequence ID" value="HNAJ_0000137501-mRNA-1"/>
    <property type="gene ID" value="HNAJ_0000137501"/>
</dbReference>
<dbReference type="PROSITE" id="PS50866">
    <property type="entry name" value="GOLD"/>
    <property type="match status" value="1"/>
</dbReference>
<reference evidence="14" key="1">
    <citation type="submission" date="2017-02" db="UniProtKB">
        <authorList>
            <consortium name="WormBaseParasite"/>
        </authorList>
    </citation>
    <scope>IDENTIFICATION</scope>
</reference>
<evidence type="ECO:0000313" key="12">
    <source>
        <dbReference type="EMBL" id="VDN97233.1"/>
    </source>
</evidence>
<dbReference type="OrthoDB" id="62956at2759"/>
<comment type="subcellular location">
    <subcellularLocation>
        <location evidence="7">Endomembrane system</location>
        <topology evidence="7">Single-pass membrane protein</topology>
    </subcellularLocation>
    <subcellularLocation>
        <location evidence="1 8">Membrane</location>
        <topology evidence="1 8">Single-pass type I membrane protein</topology>
    </subcellularLocation>
</comment>
<dbReference type="InterPro" id="IPR009038">
    <property type="entry name" value="GOLD_dom"/>
</dbReference>
<keyword evidence="3 8" id="KW-0812">Transmembrane</keyword>
<dbReference type="PANTHER" id="PTHR22811">
    <property type="entry name" value="TRANSMEMBRANE EMP24 DOMAIN-CONTAINING PROTEIN"/>
    <property type="match status" value="1"/>
</dbReference>
<dbReference type="EMBL" id="UZAE01000524">
    <property type="protein sequence ID" value="VDN97233.1"/>
    <property type="molecule type" value="Genomic_DNA"/>
</dbReference>
<evidence type="ECO:0000256" key="10">
    <source>
        <dbReference type="SAM" id="SignalP"/>
    </source>
</evidence>
<accession>A0A0R3T319</accession>
<evidence type="ECO:0000313" key="13">
    <source>
        <dbReference type="Proteomes" id="UP000278807"/>
    </source>
</evidence>
<gene>
    <name evidence="12" type="ORF">HNAJ_LOCUS1374</name>
</gene>
<keyword evidence="6 9" id="KW-0472">Membrane</keyword>
<feature type="transmembrane region" description="Helical" evidence="9">
    <location>
        <begin position="166"/>
        <end position="188"/>
    </location>
</feature>
<dbReference type="SMART" id="SM01190">
    <property type="entry name" value="EMP24_GP25L"/>
    <property type="match status" value="1"/>
</dbReference>
<dbReference type="InterPro" id="IPR036598">
    <property type="entry name" value="GOLD_dom_sf"/>
</dbReference>
<dbReference type="AlphaFoldDB" id="A0A0R3T319"/>
<keyword evidence="5 9" id="KW-1133">Transmembrane helix</keyword>